<sequence length="102" mass="11416">MVGILGGSIVVLSLYGFPAVAIGILLYHDYSYGEFEKQKMVVECLYALSIGGVLSIMLADFINPFTPYYIDVAMIVLLTILFPLGWYAFRKKSDSRQPVQRV</sequence>
<keyword evidence="3" id="KW-1185">Reference proteome</keyword>
<proteinExistence type="predicted"/>
<accession>A0A1H3JMQ6</accession>
<dbReference type="EMBL" id="FNPC01000005">
    <property type="protein sequence ID" value="SDY41212.1"/>
    <property type="molecule type" value="Genomic_DNA"/>
</dbReference>
<feature type="transmembrane region" description="Helical" evidence="1">
    <location>
        <begin position="68"/>
        <end position="89"/>
    </location>
</feature>
<feature type="transmembrane region" description="Helical" evidence="1">
    <location>
        <begin position="6"/>
        <end position="28"/>
    </location>
</feature>
<dbReference type="AlphaFoldDB" id="A0A1H3JMQ6"/>
<keyword evidence="1" id="KW-0472">Membrane</keyword>
<name>A0A1H3JMQ6_9EURY</name>
<organism evidence="2 3">
    <name type="scientific">Halopenitus persicus</name>
    <dbReference type="NCBI Taxonomy" id="1048396"/>
    <lineage>
        <taxon>Archaea</taxon>
        <taxon>Methanobacteriati</taxon>
        <taxon>Methanobacteriota</taxon>
        <taxon>Stenosarchaea group</taxon>
        <taxon>Halobacteria</taxon>
        <taxon>Halobacteriales</taxon>
        <taxon>Haloferacaceae</taxon>
        <taxon>Halopenitus</taxon>
    </lineage>
</organism>
<protein>
    <submittedName>
        <fullName evidence="2">Uncharacterized protein</fullName>
    </submittedName>
</protein>
<keyword evidence="1" id="KW-0812">Transmembrane</keyword>
<feature type="transmembrane region" description="Helical" evidence="1">
    <location>
        <begin position="40"/>
        <end position="62"/>
    </location>
</feature>
<evidence type="ECO:0000313" key="2">
    <source>
        <dbReference type="EMBL" id="SDY41212.1"/>
    </source>
</evidence>
<evidence type="ECO:0000313" key="3">
    <source>
        <dbReference type="Proteomes" id="UP000199079"/>
    </source>
</evidence>
<gene>
    <name evidence="2" type="ORF">SAMN05216564_10576</name>
</gene>
<keyword evidence="1" id="KW-1133">Transmembrane helix</keyword>
<reference evidence="3" key="1">
    <citation type="submission" date="2016-10" db="EMBL/GenBank/DDBJ databases">
        <authorList>
            <person name="Varghese N."/>
            <person name="Submissions S."/>
        </authorList>
    </citation>
    <scope>NUCLEOTIDE SEQUENCE [LARGE SCALE GENOMIC DNA]</scope>
    <source>
        <strain evidence="3">DC30,IBRC 10041,KCTC 4046</strain>
    </source>
</reference>
<evidence type="ECO:0000256" key="1">
    <source>
        <dbReference type="SAM" id="Phobius"/>
    </source>
</evidence>
<dbReference type="Proteomes" id="UP000199079">
    <property type="component" value="Unassembled WGS sequence"/>
</dbReference>